<comment type="caution">
    <text evidence="1">The sequence shown here is derived from an EMBL/GenBank/DDBJ whole genome shotgun (WGS) entry which is preliminary data.</text>
</comment>
<dbReference type="EMBL" id="DTOZ01000110">
    <property type="protein sequence ID" value="HGE78177.1"/>
    <property type="molecule type" value="Genomic_DNA"/>
</dbReference>
<organism evidence="1">
    <name type="scientific">candidate division WOR-3 bacterium</name>
    <dbReference type="NCBI Taxonomy" id="2052148"/>
    <lineage>
        <taxon>Bacteria</taxon>
        <taxon>Bacteria division WOR-3</taxon>
    </lineage>
</organism>
<reference evidence="1" key="1">
    <citation type="journal article" date="2020" name="mSystems">
        <title>Genome- and Community-Level Interaction Insights into Carbon Utilization and Element Cycling Functions of Hydrothermarchaeota in Hydrothermal Sediment.</title>
        <authorList>
            <person name="Zhou Z."/>
            <person name="Liu Y."/>
            <person name="Xu W."/>
            <person name="Pan J."/>
            <person name="Luo Z.H."/>
            <person name="Li M."/>
        </authorList>
    </citation>
    <scope>NUCLEOTIDE SEQUENCE [LARGE SCALE GENOMIC DNA]</scope>
    <source>
        <strain evidence="1">SpSt-961</strain>
    </source>
</reference>
<proteinExistence type="predicted"/>
<dbReference type="AlphaFoldDB" id="A0A7V3VU41"/>
<accession>A0A7V3VU41</accession>
<name>A0A7V3VU41_UNCW3</name>
<evidence type="ECO:0000313" key="1">
    <source>
        <dbReference type="EMBL" id="HGE78177.1"/>
    </source>
</evidence>
<sequence length="94" mass="10939">MRPEEKCQVFKTIAKNSQRDVIQYLKRLPGEKAEVLKQFWIFNGFHLKATRDVIEGLTLRDDIWFISHNRVIKLDYQLGEGLVQGILNGISILP</sequence>
<gene>
    <name evidence="1" type="ORF">ENX68_04160</name>
</gene>
<protein>
    <submittedName>
        <fullName evidence="1">Uncharacterized protein</fullName>
    </submittedName>
</protein>